<accession>A0ABT5NPZ6</accession>
<dbReference type="RefSeq" id="WP_273911198.1">
    <property type="nucleotide sequence ID" value="NZ_JAMDGX010000038.1"/>
</dbReference>
<sequence length="282" mass="31553">MRRLLALLLFALCLPAVADQQLFYQPLNRDARLSDAQWRQIWKASVDQGGKTLIVQWTAYRDDTFGGPQGWLAKSLKQAHAQGLQLVLGLHMDSAYYQRISEMDTAGLASYWQAQLGRSIAQQRLLRKDWQLPVAGWYLPLELDDLHFQAADRREILLRQLQAFNRQLDAPLHLSAFSAGKLAPAINAQWLEQLAGLNLQVWWQDGAGTGKLAPLVRQQYAAALPCRIGIIHEAFKQVSAEGQPFRAEPMAPGQALACHPNAVFELRYRPWATALLSAPGAP</sequence>
<evidence type="ECO:0000256" key="1">
    <source>
        <dbReference type="SAM" id="SignalP"/>
    </source>
</evidence>
<gene>
    <name evidence="3" type="ORF">M5G11_06685</name>
</gene>
<feature type="signal peptide" evidence="1">
    <location>
        <begin position="1"/>
        <end position="18"/>
    </location>
</feature>
<evidence type="ECO:0000259" key="2">
    <source>
        <dbReference type="Pfam" id="PF14488"/>
    </source>
</evidence>
<protein>
    <submittedName>
        <fullName evidence="3">DUF4434 family protein</fullName>
    </submittedName>
</protein>
<dbReference type="NCBIfam" id="NF007404">
    <property type="entry name" value="PRK09936.1"/>
    <property type="match status" value="1"/>
</dbReference>
<dbReference type="EMBL" id="JAMDGY010000017">
    <property type="protein sequence ID" value="MDD0990224.1"/>
    <property type="molecule type" value="Genomic_DNA"/>
</dbReference>
<reference evidence="3 4" key="1">
    <citation type="submission" date="2022-05" db="EMBL/GenBank/DDBJ databases">
        <title>Novel Pseudomonas spp. Isolated from a Rainbow Trout Aquaculture Facility.</title>
        <authorList>
            <person name="Testerman T."/>
            <person name="Graf J."/>
        </authorList>
    </citation>
    <scope>NUCLEOTIDE SEQUENCE [LARGE SCALE GENOMIC DNA]</scope>
    <source>
        <strain evidence="3 4">ID681</strain>
    </source>
</reference>
<keyword evidence="1" id="KW-0732">Signal</keyword>
<evidence type="ECO:0000313" key="4">
    <source>
        <dbReference type="Proteomes" id="UP001148203"/>
    </source>
</evidence>
<feature type="chain" id="PRO_5047295058" evidence="1">
    <location>
        <begin position="19"/>
        <end position="282"/>
    </location>
</feature>
<dbReference type="Gene3D" id="3.20.20.80">
    <property type="entry name" value="Glycosidases"/>
    <property type="match status" value="1"/>
</dbReference>
<evidence type="ECO:0000313" key="3">
    <source>
        <dbReference type="EMBL" id="MDD0990224.1"/>
    </source>
</evidence>
<dbReference type="Pfam" id="PF14488">
    <property type="entry name" value="DUF4434"/>
    <property type="match status" value="1"/>
</dbReference>
<feature type="domain" description="DUF4434" evidence="2">
    <location>
        <begin position="23"/>
        <end position="224"/>
    </location>
</feature>
<proteinExistence type="predicted"/>
<keyword evidence="4" id="KW-1185">Reference proteome</keyword>
<dbReference type="InterPro" id="IPR027849">
    <property type="entry name" value="DUF4434"/>
</dbReference>
<organism evidence="3 4">
    <name type="scientific">Pseudomonas fontis</name>
    <dbReference type="NCBI Taxonomy" id="2942633"/>
    <lineage>
        <taxon>Bacteria</taxon>
        <taxon>Pseudomonadati</taxon>
        <taxon>Pseudomonadota</taxon>
        <taxon>Gammaproteobacteria</taxon>
        <taxon>Pseudomonadales</taxon>
        <taxon>Pseudomonadaceae</taxon>
        <taxon>Pseudomonas</taxon>
    </lineage>
</organism>
<name>A0ABT5NPZ6_9PSED</name>
<dbReference type="Proteomes" id="UP001148203">
    <property type="component" value="Unassembled WGS sequence"/>
</dbReference>
<comment type="caution">
    <text evidence="3">The sequence shown here is derived from an EMBL/GenBank/DDBJ whole genome shotgun (WGS) entry which is preliminary data.</text>
</comment>